<proteinExistence type="predicted"/>
<evidence type="ECO:0000313" key="5">
    <source>
        <dbReference type="Proteomes" id="UP000054893"/>
    </source>
</evidence>
<dbReference type="PROSITE" id="PS50914">
    <property type="entry name" value="BON"/>
    <property type="match status" value="1"/>
</dbReference>
<sequence>MASHKVKRVLVIENGKLVGVVARADLMRALLKALPDTQSASTDDEKIRQGVIAGLAKQPWSGLVQVDLHLGIVDLSGIIFDEHAREAARVLAENVPGVRLVTDQLAWVEPISGVYLAAAPATDI</sequence>
<dbReference type="EMBL" id="FCOC02000001">
    <property type="protein sequence ID" value="SAL09123.1"/>
    <property type="molecule type" value="Genomic_DNA"/>
</dbReference>
<evidence type="ECO:0000259" key="2">
    <source>
        <dbReference type="PROSITE" id="PS50914"/>
    </source>
</evidence>
<dbReference type="InterPro" id="IPR000644">
    <property type="entry name" value="CBS_dom"/>
</dbReference>
<dbReference type="InterPro" id="IPR007055">
    <property type="entry name" value="BON_dom"/>
</dbReference>
<name>A0A158ENS1_CABSO</name>
<dbReference type="Gene3D" id="3.10.580.10">
    <property type="entry name" value="CBS-domain"/>
    <property type="match status" value="1"/>
</dbReference>
<dbReference type="Pfam" id="PF04972">
    <property type="entry name" value="BON"/>
    <property type="match status" value="1"/>
</dbReference>
<organism evidence="4 5">
    <name type="scientific">Caballeronia sordidicola</name>
    <name type="common">Burkholderia sordidicola</name>
    <dbReference type="NCBI Taxonomy" id="196367"/>
    <lineage>
        <taxon>Bacteria</taxon>
        <taxon>Pseudomonadati</taxon>
        <taxon>Pseudomonadota</taxon>
        <taxon>Betaproteobacteria</taxon>
        <taxon>Burkholderiales</taxon>
        <taxon>Burkholderiaceae</taxon>
        <taxon>Caballeronia</taxon>
    </lineage>
</organism>
<feature type="domain" description="BON" evidence="2">
    <location>
        <begin position="43"/>
        <end position="109"/>
    </location>
</feature>
<evidence type="ECO:0000313" key="4">
    <source>
        <dbReference type="EMBL" id="SAL09123.1"/>
    </source>
</evidence>
<keyword evidence="1" id="KW-0129">CBS domain</keyword>
<protein>
    <submittedName>
        <fullName evidence="4">BON domain protein</fullName>
    </submittedName>
</protein>
<dbReference type="SUPFAM" id="SSF54631">
    <property type="entry name" value="CBS-domain pair"/>
    <property type="match status" value="1"/>
</dbReference>
<dbReference type="Proteomes" id="UP000054893">
    <property type="component" value="Unassembled WGS sequence"/>
</dbReference>
<evidence type="ECO:0000256" key="1">
    <source>
        <dbReference type="PROSITE-ProRule" id="PRU00703"/>
    </source>
</evidence>
<dbReference type="Gene3D" id="3.30.1340.30">
    <property type="match status" value="1"/>
</dbReference>
<dbReference type="AlphaFoldDB" id="A0A158ENS1"/>
<dbReference type="InterPro" id="IPR046342">
    <property type="entry name" value="CBS_dom_sf"/>
</dbReference>
<feature type="domain" description="CBS" evidence="3">
    <location>
        <begin position="1"/>
        <end position="37"/>
    </location>
</feature>
<dbReference type="PROSITE" id="PS51371">
    <property type="entry name" value="CBS"/>
    <property type="match status" value="1"/>
</dbReference>
<evidence type="ECO:0000259" key="3">
    <source>
        <dbReference type="PROSITE" id="PS51371"/>
    </source>
</evidence>
<dbReference type="Pfam" id="PF00571">
    <property type="entry name" value="CBS"/>
    <property type="match status" value="1"/>
</dbReference>
<reference evidence="4 5" key="1">
    <citation type="submission" date="2016-01" db="EMBL/GenBank/DDBJ databases">
        <authorList>
            <person name="Oliw E.H."/>
        </authorList>
    </citation>
    <scope>NUCLEOTIDE SEQUENCE [LARGE SCALE GENOMIC DNA]</scope>
    <source>
        <strain evidence="4">LMG 22029</strain>
    </source>
</reference>
<accession>A0A158ENS1</accession>
<gene>
    <name evidence="4" type="ORF">AWB64_00084</name>
</gene>